<reference evidence="1" key="4">
    <citation type="submission" date="2019-03" db="UniProtKB">
        <authorList>
            <consortium name="EnsemblPlants"/>
        </authorList>
    </citation>
    <scope>IDENTIFICATION</scope>
</reference>
<accession>A0A453I792</accession>
<sequence length="73" mass="8196">IDPHVLFSWWCYSSCASTYVSTPTSSLPPYLARHLPLPPLHPQQQLPLPPQTHPRYLLAASAAKLRLHPRAVC</sequence>
<reference evidence="2" key="2">
    <citation type="journal article" date="2017" name="Nat. Plants">
        <title>The Aegilops tauschii genome reveals multiple impacts of transposons.</title>
        <authorList>
            <person name="Zhao G."/>
            <person name="Zou C."/>
            <person name="Li K."/>
            <person name="Wang K."/>
            <person name="Li T."/>
            <person name="Gao L."/>
            <person name="Zhang X."/>
            <person name="Wang H."/>
            <person name="Yang Z."/>
            <person name="Liu X."/>
            <person name="Jiang W."/>
            <person name="Mao L."/>
            <person name="Kong X."/>
            <person name="Jiao Y."/>
            <person name="Jia J."/>
        </authorList>
    </citation>
    <scope>NUCLEOTIDE SEQUENCE [LARGE SCALE GENOMIC DNA]</scope>
    <source>
        <strain evidence="2">cv. AL8/78</strain>
    </source>
</reference>
<dbReference type="EnsemblPlants" id="AET4Gv20467600.2">
    <property type="protein sequence ID" value="AET4Gv20467600.2"/>
    <property type="gene ID" value="AET4Gv20467600"/>
</dbReference>
<protein>
    <submittedName>
        <fullName evidence="1">Uncharacterized protein</fullName>
    </submittedName>
</protein>
<dbReference type="Proteomes" id="UP000015105">
    <property type="component" value="Chromosome 4D"/>
</dbReference>
<proteinExistence type="predicted"/>
<reference evidence="1" key="5">
    <citation type="journal article" date="2021" name="G3 (Bethesda)">
        <title>Aegilops tauschii genome assembly Aet v5.0 features greater sequence contiguity and improved annotation.</title>
        <authorList>
            <person name="Wang L."/>
            <person name="Zhu T."/>
            <person name="Rodriguez J.C."/>
            <person name="Deal K.R."/>
            <person name="Dubcovsky J."/>
            <person name="McGuire P.E."/>
            <person name="Lux T."/>
            <person name="Spannagl M."/>
            <person name="Mayer K.F.X."/>
            <person name="Baldrich P."/>
            <person name="Meyers B.C."/>
            <person name="Huo N."/>
            <person name="Gu Y.Q."/>
            <person name="Zhou H."/>
            <person name="Devos K.M."/>
            <person name="Bennetzen J.L."/>
            <person name="Unver T."/>
            <person name="Budak H."/>
            <person name="Gulick P.J."/>
            <person name="Galiba G."/>
            <person name="Kalapos B."/>
            <person name="Nelson D.R."/>
            <person name="Li P."/>
            <person name="You F.M."/>
            <person name="Luo M.C."/>
            <person name="Dvorak J."/>
        </authorList>
    </citation>
    <scope>NUCLEOTIDE SEQUENCE [LARGE SCALE GENOMIC DNA]</scope>
    <source>
        <strain evidence="1">cv. AL8/78</strain>
    </source>
</reference>
<evidence type="ECO:0000313" key="1">
    <source>
        <dbReference type="EnsemblPlants" id="AET4Gv20467600.2"/>
    </source>
</evidence>
<reference evidence="2" key="1">
    <citation type="journal article" date="2014" name="Science">
        <title>Ancient hybridizations among the ancestral genomes of bread wheat.</title>
        <authorList>
            <consortium name="International Wheat Genome Sequencing Consortium,"/>
            <person name="Marcussen T."/>
            <person name="Sandve S.R."/>
            <person name="Heier L."/>
            <person name="Spannagl M."/>
            <person name="Pfeifer M."/>
            <person name="Jakobsen K.S."/>
            <person name="Wulff B.B."/>
            <person name="Steuernagel B."/>
            <person name="Mayer K.F."/>
            <person name="Olsen O.A."/>
        </authorList>
    </citation>
    <scope>NUCLEOTIDE SEQUENCE [LARGE SCALE GENOMIC DNA]</scope>
    <source>
        <strain evidence="2">cv. AL8/78</strain>
    </source>
</reference>
<dbReference type="AlphaFoldDB" id="A0A453I792"/>
<dbReference type="Gramene" id="AET4Gv20467600.2">
    <property type="protein sequence ID" value="AET4Gv20467600.2"/>
    <property type="gene ID" value="AET4Gv20467600"/>
</dbReference>
<keyword evidence="2" id="KW-1185">Reference proteome</keyword>
<evidence type="ECO:0000313" key="2">
    <source>
        <dbReference type="Proteomes" id="UP000015105"/>
    </source>
</evidence>
<name>A0A453I792_AEGTS</name>
<organism evidence="1 2">
    <name type="scientific">Aegilops tauschii subsp. strangulata</name>
    <name type="common">Goatgrass</name>
    <dbReference type="NCBI Taxonomy" id="200361"/>
    <lineage>
        <taxon>Eukaryota</taxon>
        <taxon>Viridiplantae</taxon>
        <taxon>Streptophyta</taxon>
        <taxon>Embryophyta</taxon>
        <taxon>Tracheophyta</taxon>
        <taxon>Spermatophyta</taxon>
        <taxon>Magnoliopsida</taxon>
        <taxon>Liliopsida</taxon>
        <taxon>Poales</taxon>
        <taxon>Poaceae</taxon>
        <taxon>BOP clade</taxon>
        <taxon>Pooideae</taxon>
        <taxon>Triticodae</taxon>
        <taxon>Triticeae</taxon>
        <taxon>Triticinae</taxon>
        <taxon>Aegilops</taxon>
    </lineage>
</organism>
<reference evidence="1" key="3">
    <citation type="journal article" date="2017" name="Nature">
        <title>Genome sequence of the progenitor of the wheat D genome Aegilops tauschii.</title>
        <authorList>
            <person name="Luo M.C."/>
            <person name="Gu Y.Q."/>
            <person name="Puiu D."/>
            <person name="Wang H."/>
            <person name="Twardziok S.O."/>
            <person name="Deal K.R."/>
            <person name="Huo N."/>
            <person name="Zhu T."/>
            <person name="Wang L."/>
            <person name="Wang Y."/>
            <person name="McGuire P.E."/>
            <person name="Liu S."/>
            <person name="Long H."/>
            <person name="Ramasamy R.K."/>
            <person name="Rodriguez J.C."/>
            <person name="Van S.L."/>
            <person name="Yuan L."/>
            <person name="Wang Z."/>
            <person name="Xia Z."/>
            <person name="Xiao L."/>
            <person name="Anderson O.D."/>
            <person name="Ouyang S."/>
            <person name="Liang Y."/>
            <person name="Zimin A.V."/>
            <person name="Pertea G."/>
            <person name="Qi P."/>
            <person name="Bennetzen J.L."/>
            <person name="Dai X."/>
            <person name="Dawson M.W."/>
            <person name="Muller H.G."/>
            <person name="Kugler K."/>
            <person name="Rivarola-Duarte L."/>
            <person name="Spannagl M."/>
            <person name="Mayer K.F.X."/>
            <person name="Lu F.H."/>
            <person name="Bevan M.W."/>
            <person name="Leroy P."/>
            <person name="Li P."/>
            <person name="You F.M."/>
            <person name="Sun Q."/>
            <person name="Liu Z."/>
            <person name="Lyons E."/>
            <person name="Wicker T."/>
            <person name="Salzberg S.L."/>
            <person name="Devos K.M."/>
            <person name="Dvorak J."/>
        </authorList>
    </citation>
    <scope>NUCLEOTIDE SEQUENCE [LARGE SCALE GENOMIC DNA]</scope>
    <source>
        <strain evidence="1">cv. AL8/78</strain>
    </source>
</reference>